<feature type="transmembrane region" description="Helical" evidence="6">
    <location>
        <begin position="57"/>
        <end position="75"/>
    </location>
</feature>
<dbReference type="SUPFAM" id="SSF103473">
    <property type="entry name" value="MFS general substrate transporter"/>
    <property type="match status" value="1"/>
</dbReference>
<keyword evidence="2 6" id="KW-0812">Transmembrane</keyword>
<feature type="transmembrane region" description="Helical" evidence="6">
    <location>
        <begin position="277"/>
        <end position="299"/>
    </location>
</feature>
<feature type="transmembrane region" description="Helical" evidence="6">
    <location>
        <begin position="371"/>
        <end position="394"/>
    </location>
</feature>
<sequence length="499" mass="49857">MTATTDPTTSPERSAAPARVLGLCCGATFIAFLDLSVVNIAFPAILDDFPGTAIDTLTWIVSGYTVLFAALLTPAGRIADVLGRREAFLVSLVGFTVASLGCGAAPSVGWLIAARLVQGAMAAGMIPAALGLILATTPRERIPRAVAAWSAAAGFSAVIGPAVGGALLEVFGWRAVFFVNGPFGVLLFVAGIATLPARTGRGTRRLPDPLGTVALAVGVAALVTGLTEGDRWGWGDPRTVGLLVLGVVLVVATWFRSRGHAAPAVDVTVWRDRRYPFANAGLGVLSVAMFAWMLGGPLFTTSIWGWSTMQTAGALSIGAVASMIASLLAGRIAAPRSQVAVAVLGCLGFAGSNAIWASSLFGPDSDFWGGWVPAALLGGGGLGLALTCLSAVAAATVPPQKFAVGIGMTLTTRQLGGAIGAAGLAAIISSSAVPGSVASFHRVYASAAIVSVVAAAVVVGLALAVRRTAAAATPAAGSPSPAPSPAVSPAAGRSVGVSE</sequence>
<organism evidence="8 9">
    <name type="scientific">Jatrophihabitans endophyticus</name>
    <dbReference type="NCBI Taxonomy" id="1206085"/>
    <lineage>
        <taxon>Bacteria</taxon>
        <taxon>Bacillati</taxon>
        <taxon>Actinomycetota</taxon>
        <taxon>Actinomycetes</taxon>
        <taxon>Jatrophihabitantales</taxon>
        <taxon>Jatrophihabitantaceae</taxon>
        <taxon>Jatrophihabitans</taxon>
    </lineage>
</organism>
<dbReference type="InterPro" id="IPR011701">
    <property type="entry name" value="MFS"/>
</dbReference>
<dbReference type="CDD" id="cd17321">
    <property type="entry name" value="MFS_MMR_MDR_like"/>
    <property type="match status" value="1"/>
</dbReference>
<feature type="transmembrane region" description="Helical" evidence="6">
    <location>
        <begin position="20"/>
        <end position="45"/>
    </location>
</feature>
<keyword evidence="4 6" id="KW-0472">Membrane</keyword>
<feature type="transmembrane region" description="Helical" evidence="6">
    <location>
        <begin position="415"/>
        <end position="437"/>
    </location>
</feature>
<evidence type="ECO:0000256" key="2">
    <source>
        <dbReference type="ARBA" id="ARBA00022692"/>
    </source>
</evidence>
<feature type="transmembrane region" description="Helical" evidence="6">
    <location>
        <begin position="112"/>
        <end position="134"/>
    </location>
</feature>
<evidence type="ECO:0000256" key="1">
    <source>
        <dbReference type="ARBA" id="ARBA00004651"/>
    </source>
</evidence>
<evidence type="ECO:0000256" key="3">
    <source>
        <dbReference type="ARBA" id="ARBA00022989"/>
    </source>
</evidence>
<comment type="subcellular location">
    <subcellularLocation>
        <location evidence="1">Cell membrane</location>
        <topology evidence="1">Multi-pass membrane protein</topology>
    </subcellularLocation>
</comment>
<feature type="transmembrane region" description="Helical" evidence="6">
    <location>
        <begin position="209"/>
        <end position="227"/>
    </location>
</feature>
<dbReference type="Gene3D" id="1.20.1720.10">
    <property type="entry name" value="Multidrug resistance protein D"/>
    <property type="match status" value="1"/>
</dbReference>
<feature type="transmembrane region" description="Helical" evidence="6">
    <location>
        <begin position="339"/>
        <end position="359"/>
    </location>
</feature>
<dbReference type="EMBL" id="FQVU01000005">
    <property type="protein sequence ID" value="SHH24791.1"/>
    <property type="molecule type" value="Genomic_DNA"/>
</dbReference>
<dbReference type="PROSITE" id="PS50850">
    <property type="entry name" value="MFS"/>
    <property type="match status" value="1"/>
</dbReference>
<protein>
    <submittedName>
        <fullName evidence="8">Drug resistance transporter, EmrB/QacA subfamily</fullName>
    </submittedName>
</protein>
<feature type="transmembrane region" description="Helical" evidence="6">
    <location>
        <begin position="146"/>
        <end position="167"/>
    </location>
</feature>
<dbReference type="InterPro" id="IPR020846">
    <property type="entry name" value="MFS_dom"/>
</dbReference>
<gene>
    <name evidence="8" type="ORF">SAMN05443575_3529</name>
</gene>
<name>A0A1M5REU9_9ACTN</name>
<feature type="compositionally biased region" description="Low complexity" evidence="5">
    <location>
        <begin position="487"/>
        <end position="499"/>
    </location>
</feature>
<evidence type="ECO:0000256" key="4">
    <source>
        <dbReference type="ARBA" id="ARBA00023136"/>
    </source>
</evidence>
<dbReference type="PANTHER" id="PTHR42718:SF48">
    <property type="entry name" value="CONSERVED TWO-DOMAIN MEMBRANE PROTEIN-RELATED"/>
    <property type="match status" value="1"/>
</dbReference>
<dbReference type="STRING" id="1206085.SAMN05443575_3529"/>
<feature type="region of interest" description="Disordered" evidence="5">
    <location>
        <begin position="472"/>
        <end position="499"/>
    </location>
</feature>
<dbReference type="InterPro" id="IPR036259">
    <property type="entry name" value="MFS_trans_sf"/>
</dbReference>
<keyword evidence="3 6" id="KW-1133">Transmembrane helix</keyword>
<feature type="transmembrane region" description="Helical" evidence="6">
    <location>
        <begin position="173"/>
        <end position="197"/>
    </location>
</feature>
<feature type="transmembrane region" description="Helical" evidence="6">
    <location>
        <begin position="239"/>
        <end position="256"/>
    </location>
</feature>
<accession>A0A1M5REU9</accession>
<feature type="transmembrane region" description="Helical" evidence="6">
    <location>
        <begin position="443"/>
        <end position="465"/>
    </location>
</feature>
<feature type="transmembrane region" description="Helical" evidence="6">
    <location>
        <begin position="311"/>
        <end position="332"/>
    </location>
</feature>
<evidence type="ECO:0000313" key="9">
    <source>
        <dbReference type="Proteomes" id="UP000186132"/>
    </source>
</evidence>
<dbReference type="OrthoDB" id="7375466at2"/>
<evidence type="ECO:0000256" key="5">
    <source>
        <dbReference type="SAM" id="MobiDB-lite"/>
    </source>
</evidence>
<reference evidence="8 9" key="1">
    <citation type="submission" date="2016-11" db="EMBL/GenBank/DDBJ databases">
        <authorList>
            <person name="Jaros S."/>
            <person name="Januszkiewicz K."/>
            <person name="Wedrychowicz H."/>
        </authorList>
    </citation>
    <scope>NUCLEOTIDE SEQUENCE [LARGE SCALE GENOMIC DNA]</scope>
    <source>
        <strain evidence="8 9">DSM 45627</strain>
    </source>
</reference>
<dbReference type="Pfam" id="PF07690">
    <property type="entry name" value="MFS_1"/>
    <property type="match status" value="1"/>
</dbReference>
<dbReference type="PROSITE" id="PS00216">
    <property type="entry name" value="SUGAR_TRANSPORT_1"/>
    <property type="match status" value="1"/>
</dbReference>
<dbReference type="Proteomes" id="UP000186132">
    <property type="component" value="Unassembled WGS sequence"/>
</dbReference>
<proteinExistence type="predicted"/>
<dbReference type="AlphaFoldDB" id="A0A1M5REU9"/>
<dbReference type="RefSeq" id="WP_073391721.1">
    <property type="nucleotide sequence ID" value="NZ_FQVU01000005.1"/>
</dbReference>
<dbReference type="GO" id="GO:0022857">
    <property type="term" value="F:transmembrane transporter activity"/>
    <property type="evidence" value="ECO:0007669"/>
    <property type="project" value="InterPro"/>
</dbReference>
<feature type="transmembrane region" description="Helical" evidence="6">
    <location>
        <begin position="87"/>
        <end position="106"/>
    </location>
</feature>
<feature type="domain" description="Major facilitator superfamily (MFS) profile" evidence="7">
    <location>
        <begin position="20"/>
        <end position="466"/>
    </location>
</feature>
<evidence type="ECO:0000313" key="8">
    <source>
        <dbReference type="EMBL" id="SHH24791.1"/>
    </source>
</evidence>
<dbReference type="GO" id="GO:0005886">
    <property type="term" value="C:plasma membrane"/>
    <property type="evidence" value="ECO:0007669"/>
    <property type="project" value="UniProtKB-SubCell"/>
</dbReference>
<dbReference type="PANTHER" id="PTHR42718">
    <property type="entry name" value="MAJOR FACILITATOR SUPERFAMILY MULTIDRUG TRANSPORTER MFSC"/>
    <property type="match status" value="1"/>
</dbReference>
<keyword evidence="9" id="KW-1185">Reference proteome</keyword>
<evidence type="ECO:0000256" key="6">
    <source>
        <dbReference type="SAM" id="Phobius"/>
    </source>
</evidence>
<dbReference type="InterPro" id="IPR005829">
    <property type="entry name" value="Sugar_transporter_CS"/>
</dbReference>
<dbReference type="Gene3D" id="1.20.1250.20">
    <property type="entry name" value="MFS general substrate transporter like domains"/>
    <property type="match status" value="1"/>
</dbReference>
<evidence type="ECO:0000259" key="7">
    <source>
        <dbReference type="PROSITE" id="PS50850"/>
    </source>
</evidence>